<proteinExistence type="inferred from homology"/>
<comment type="caution">
    <text evidence="8">Lacks conserved residue(s) required for the propagation of feature annotation.</text>
</comment>
<evidence type="ECO:0000313" key="10">
    <source>
        <dbReference type="Proteomes" id="UP001519345"/>
    </source>
</evidence>
<keyword evidence="7 8" id="KW-0472">Membrane</keyword>
<name>A0ABS4IIQ0_9BACI</name>
<evidence type="ECO:0000313" key="9">
    <source>
        <dbReference type="EMBL" id="MBP1970800.1"/>
    </source>
</evidence>
<dbReference type="Proteomes" id="UP001519345">
    <property type="component" value="Unassembled WGS sequence"/>
</dbReference>
<dbReference type="PANTHER" id="PTHR30003:SF0">
    <property type="entry name" value="GLYCOLATE PERMEASE GLCA-RELATED"/>
    <property type="match status" value="1"/>
</dbReference>
<comment type="subcellular location">
    <subcellularLocation>
        <location evidence="1 8">Cell membrane</location>
        <topology evidence="1 8">Multi-pass membrane protein</topology>
    </subcellularLocation>
</comment>
<evidence type="ECO:0000256" key="2">
    <source>
        <dbReference type="ARBA" id="ARBA00010100"/>
    </source>
</evidence>
<evidence type="ECO:0000256" key="5">
    <source>
        <dbReference type="ARBA" id="ARBA00022692"/>
    </source>
</evidence>
<gene>
    <name evidence="9" type="ORF">J2Z83_002936</name>
</gene>
<dbReference type="Pfam" id="PF02652">
    <property type="entry name" value="Lactate_perm"/>
    <property type="match status" value="1"/>
</dbReference>
<dbReference type="EMBL" id="JAGGKX010000017">
    <property type="protein sequence ID" value="MBP1970800.1"/>
    <property type="molecule type" value="Genomic_DNA"/>
</dbReference>
<accession>A0ABS4IIQ0</accession>
<feature type="transmembrane region" description="Helical" evidence="8">
    <location>
        <begin position="46"/>
        <end position="66"/>
    </location>
</feature>
<sequence>MNVNIVLASQLVRAGAGNMICVHNVVAASAVVGIEGEEGNVIRKTLGPALLYGVLAGIGGFILMNLL</sequence>
<protein>
    <recommendedName>
        <fullName evidence="8">L-lactate permease</fullName>
    </recommendedName>
</protein>
<organism evidence="9 10">
    <name type="scientific">Virgibacillus natechei</name>
    <dbReference type="NCBI Taxonomy" id="1216297"/>
    <lineage>
        <taxon>Bacteria</taxon>
        <taxon>Bacillati</taxon>
        <taxon>Bacillota</taxon>
        <taxon>Bacilli</taxon>
        <taxon>Bacillales</taxon>
        <taxon>Bacillaceae</taxon>
        <taxon>Virgibacillus</taxon>
    </lineage>
</organism>
<evidence type="ECO:0000256" key="7">
    <source>
        <dbReference type="ARBA" id="ARBA00023136"/>
    </source>
</evidence>
<evidence type="ECO:0000256" key="1">
    <source>
        <dbReference type="ARBA" id="ARBA00004651"/>
    </source>
</evidence>
<reference evidence="9 10" key="1">
    <citation type="submission" date="2021-03" db="EMBL/GenBank/DDBJ databases">
        <title>Genomic Encyclopedia of Type Strains, Phase IV (KMG-IV): sequencing the most valuable type-strain genomes for metagenomic binning, comparative biology and taxonomic classification.</title>
        <authorList>
            <person name="Goeker M."/>
        </authorList>
    </citation>
    <scope>NUCLEOTIDE SEQUENCE [LARGE SCALE GENOMIC DNA]</scope>
    <source>
        <strain evidence="9 10">DSM 25609</strain>
    </source>
</reference>
<evidence type="ECO:0000256" key="4">
    <source>
        <dbReference type="ARBA" id="ARBA00022475"/>
    </source>
</evidence>
<evidence type="ECO:0000256" key="6">
    <source>
        <dbReference type="ARBA" id="ARBA00022989"/>
    </source>
</evidence>
<keyword evidence="3 8" id="KW-0813">Transport</keyword>
<keyword evidence="4 8" id="KW-1003">Cell membrane</keyword>
<comment type="similarity">
    <text evidence="2 8">Belongs to the lactate permease family.</text>
</comment>
<keyword evidence="5 8" id="KW-0812">Transmembrane</keyword>
<keyword evidence="10" id="KW-1185">Reference proteome</keyword>
<comment type="caution">
    <text evidence="9">The sequence shown here is derived from an EMBL/GenBank/DDBJ whole genome shotgun (WGS) entry which is preliminary data.</text>
</comment>
<dbReference type="PANTHER" id="PTHR30003">
    <property type="entry name" value="L-LACTATE PERMEASE"/>
    <property type="match status" value="1"/>
</dbReference>
<keyword evidence="6 8" id="KW-1133">Transmembrane helix</keyword>
<evidence type="ECO:0000256" key="3">
    <source>
        <dbReference type="ARBA" id="ARBA00022448"/>
    </source>
</evidence>
<evidence type="ECO:0000256" key="8">
    <source>
        <dbReference type="RuleBase" id="RU365092"/>
    </source>
</evidence>
<comment type="function">
    <text evidence="8">Uptake of L-lactate across the membrane. Can also transport D-lactate and glycolate.</text>
</comment>
<dbReference type="InterPro" id="IPR003804">
    <property type="entry name" value="Lactate_perm"/>
</dbReference>